<dbReference type="CDD" id="cd07436">
    <property type="entry name" value="PHP_PolX"/>
    <property type="match status" value="1"/>
</dbReference>
<feature type="domain" description="Helix-hairpin-helix DNA-binding motif class 1" evidence="9">
    <location>
        <begin position="48"/>
        <end position="67"/>
    </location>
</feature>
<dbReference type="InterPro" id="IPR047967">
    <property type="entry name" value="PolX_PHP"/>
</dbReference>
<dbReference type="PANTHER" id="PTHR36928:SF1">
    <property type="entry name" value="PHOSPHATASE YCDX-RELATED"/>
    <property type="match status" value="1"/>
</dbReference>
<evidence type="ECO:0000256" key="8">
    <source>
        <dbReference type="ARBA" id="ARBA00049244"/>
    </source>
</evidence>
<keyword evidence="3" id="KW-0237">DNA synthesis</keyword>
<dbReference type="InterPro" id="IPR003141">
    <property type="entry name" value="Pol/His_phosphatase_N"/>
</dbReference>
<dbReference type="InterPro" id="IPR016195">
    <property type="entry name" value="Pol/histidinol_Pase-like"/>
</dbReference>
<dbReference type="Gene3D" id="3.20.20.140">
    <property type="entry name" value="Metal-dependent hydrolases"/>
    <property type="match status" value="1"/>
</dbReference>
<accession>A0ABR8XJX3</accession>
<dbReference type="InterPro" id="IPR037160">
    <property type="entry name" value="DNA_Pol_thumb_sf"/>
</dbReference>
<dbReference type="InterPro" id="IPR043519">
    <property type="entry name" value="NT_sf"/>
</dbReference>
<dbReference type="InterPro" id="IPR002054">
    <property type="entry name" value="DNA-dir_DNA_pol_X"/>
</dbReference>
<dbReference type="PANTHER" id="PTHR36928">
    <property type="entry name" value="PHOSPHATASE YCDX-RELATED"/>
    <property type="match status" value="1"/>
</dbReference>
<protein>
    <recommendedName>
        <fullName evidence="2">DNA-directed DNA polymerase</fullName>
        <ecNumber evidence="2">2.7.7.7</ecNumber>
    </recommendedName>
</protein>
<keyword evidence="12" id="KW-0269">Exonuclease</keyword>
<evidence type="ECO:0000313" key="13">
    <source>
        <dbReference type="Proteomes" id="UP000600565"/>
    </source>
</evidence>
<evidence type="ECO:0000256" key="3">
    <source>
        <dbReference type="ARBA" id="ARBA00022634"/>
    </source>
</evidence>
<dbReference type="InterPro" id="IPR022311">
    <property type="entry name" value="PolX-like"/>
</dbReference>
<dbReference type="InterPro" id="IPR027421">
    <property type="entry name" value="DNA_pol_lamdba_lyase_dom_sf"/>
</dbReference>
<keyword evidence="7" id="KW-0239">DNA-directed DNA polymerase</keyword>
<evidence type="ECO:0000256" key="7">
    <source>
        <dbReference type="ARBA" id="ARBA00022932"/>
    </source>
</evidence>
<dbReference type="CDD" id="cd00141">
    <property type="entry name" value="NT_POLXc"/>
    <property type="match status" value="1"/>
</dbReference>
<evidence type="ECO:0000256" key="1">
    <source>
        <dbReference type="ARBA" id="ARBA00001946"/>
    </source>
</evidence>
<comment type="caution">
    <text evidence="12">The sequence shown here is derived from an EMBL/GenBank/DDBJ whole genome shotgun (WGS) entry which is preliminary data.</text>
</comment>
<dbReference type="Gene3D" id="3.30.460.10">
    <property type="entry name" value="Beta Polymerase, domain 2"/>
    <property type="match status" value="1"/>
</dbReference>
<evidence type="ECO:0000256" key="4">
    <source>
        <dbReference type="ARBA" id="ARBA00022679"/>
    </source>
</evidence>
<dbReference type="EC" id="2.7.7.7" evidence="2"/>
<dbReference type="InterPro" id="IPR004013">
    <property type="entry name" value="PHP_dom"/>
</dbReference>
<keyword evidence="12" id="KW-0540">Nuclease</keyword>
<comment type="cofactor">
    <cofactor evidence="1">
        <name>Mg(2+)</name>
        <dbReference type="ChEBI" id="CHEBI:18420"/>
    </cofactor>
</comment>
<evidence type="ECO:0000256" key="5">
    <source>
        <dbReference type="ARBA" id="ARBA00022695"/>
    </source>
</evidence>
<dbReference type="NCBIfam" id="NF006375">
    <property type="entry name" value="PRK08609.1"/>
    <property type="match status" value="1"/>
</dbReference>
<dbReference type="SUPFAM" id="SSF89550">
    <property type="entry name" value="PHP domain-like"/>
    <property type="match status" value="1"/>
</dbReference>
<dbReference type="Pfam" id="PF02811">
    <property type="entry name" value="PHP"/>
    <property type="match status" value="1"/>
</dbReference>
<name>A0ABR8XJX3_9BACL</name>
<gene>
    <name evidence="12" type="primary">polX</name>
    <name evidence="12" type="ORF">H9632_04095</name>
</gene>
<evidence type="ECO:0000259" key="11">
    <source>
        <dbReference type="SMART" id="SM00483"/>
    </source>
</evidence>
<dbReference type="SMART" id="SM00481">
    <property type="entry name" value="POLIIIAc"/>
    <property type="match status" value="1"/>
</dbReference>
<evidence type="ECO:0000259" key="9">
    <source>
        <dbReference type="SMART" id="SM00278"/>
    </source>
</evidence>
<dbReference type="Pfam" id="PF14716">
    <property type="entry name" value="HHH_8"/>
    <property type="match status" value="1"/>
</dbReference>
<feature type="domain" description="DNA-directed DNA polymerase X" evidence="11">
    <location>
        <begin position="1"/>
        <end position="313"/>
    </location>
</feature>
<evidence type="ECO:0000313" key="12">
    <source>
        <dbReference type="EMBL" id="MBD8032237.1"/>
    </source>
</evidence>
<dbReference type="EMBL" id="JACSPW010000002">
    <property type="protein sequence ID" value="MBD8032237.1"/>
    <property type="molecule type" value="Genomic_DNA"/>
</dbReference>
<comment type="catalytic activity">
    <reaction evidence="8">
        <text>DNA(n) + a 2'-deoxyribonucleoside 5'-triphosphate = DNA(n+1) + diphosphate</text>
        <dbReference type="Rhea" id="RHEA:22508"/>
        <dbReference type="Rhea" id="RHEA-COMP:17339"/>
        <dbReference type="Rhea" id="RHEA-COMP:17340"/>
        <dbReference type="ChEBI" id="CHEBI:33019"/>
        <dbReference type="ChEBI" id="CHEBI:61560"/>
        <dbReference type="ChEBI" id="CHEBI:173112"/>
        <dbReference type="EC" id="2.7.7.7"/>
    </reaction>
</comment>
<dbReference type="Gene3D" id="1.10.150.20">
    <property type="entry name" value="5' to 3' exonuclease, C-terminal subdomain"/>
    <property type="match status" value="1"/>
</dbReference>
<evidence type="ECO:0000259" key="10">
    <source>
        <dbReference type="SMART" id="SM00481"/>
    </source>
</evidence>
<proteinExistence type="predicted"/>
<dbReference type="Gene3D" id="1.10.150.110">
    <property type="entry name" value="DNA polymerase beta, N-terminal domain-like"/>
    <property type="match status" value="1"/>
</dbReference>
<dbReference type="RefSeq" id="WP_191702833.1">
    <property type="nucleotide sequence ID" value="NZ_JACSPW010000002.1"/>
</dbReference>
<evidence type="ECO:0000256" key="6">
    <source>
        <dbReference type="ARBA" id="ARBA00022705"/>
    </source>
</evidence>
<keyword evidence="4" id="KW-0808">Transferase</keyword>
<dbReference type="SUPFAM" id="SSF47802">
    <property type="entry name" value="DNA polymerase beta, N-terminal domain-like"/>
    <property type="match status" value="1"/>
</dbReference>
<reference evidence="12 13" key="1">
    <citation type="submission" date="2020-08" db="EMBL/GenBank/DDBJ databases">
        <title>A Genomic Blueprint of the Chicken Gut Microbiome.</title>
        <authorList>
            <person name="Gilroy R."/>
            <person name="Ravi A."/>
            <person name="Getino M."/>
            <person name="Pursley I."/>
            <person name="Horton D.L."/>
            <person name="Alikhan N.-F."/>
            <person name="Baker D."/>
            <person name="Gharbi K."/>
            <person name="Hall N."/>
            <person name="Watson M."/>
            <person name="Adriaenssens E.M."/>
            <person name="Foster-Nyarko E."/>
            <person name="Jarju S."/>
            <person name="Secka A."/>
            <person name="Antonio M."/>
            <person name="Oren A."/>
            <person name="Chaudhuri R."/>
            <person name="La Ragione R.M."/>
            <person name="Hildebrand F."/>
            <person name="Pallen M.J."/>
        </authorList>
    </citation>
    <scope>NUCLEOTIDE SEQUENCE [LARGE SCALE GENOMIC DNA]</scope>
    <source>
        <strain evidence="12 13">Sa1YVA6</strain>
    </source>
</reference>
<dbReference type="InterPro" id="IPR029398">
    <property type="entry name" value="PolB_thumb"/>
</dbReference>
<evidence type="ECO:0000256" key="2">
    <source>
        <dbReference type="ARBA" id="ARBA00012417"/>
    </source>
</evidence>
<keyword evidence="12" id="KW-0378">Hydrolase</keyword>
<keyword evidence="5" id="KW-0548">Nucleotidyltransferase</keyword>
<feature type="domain" description="Helix-hairpin-helix DNA-binding motif class 1" evidence="9">
    <location>
        <begin position="123"/>
        <end position="142"/>
    </location>
</feature>
<feature type="domain" description="Helix-hairpin-helix DNA-binding motif class 1" evidence="9">
    <location>
        <begin position="88"/>
        <end position="107"/>
    </location>
</feature>
<organism evidence="12 13">
    <name type="scientific">Solibacillus merdavium</name>
    <dbReference type="NCBI Taxonomy" id="2762218"/>
    <lineage>
        <taxon>Bacteria</taxon>
        <taxon>Bacillati</taxon>
        <taxon>Bacillota</taxon>
        <taxon>Bacilli</taxon>
        <taxon>Bacillales</taxon>
        <taxon>Caryophanaceae</taxon>
        <taxon>Solibacillus</taxon>
    </lineage>
</organism>
<dbReference type="Proteomes" id="UP000600565">
    <property type="component" value="Unassembled WGS sequence"/>
</dbReference>
<dbReference type="SMART" id="SM00483">
    <property type="entry name" value="POLXc"/>
    <property type="match status" value="1"/>
</dbReference>
<dbReference type="Pfam" id="PF14791">
    <property type="entry name" value="DNA_pol_B_thumb"/>
    <property type="match status" value="1"/>
</dbReference>
<dbReference type="Gene3D" id="3.30.210.10">
    <property type="entry name" value="DNA polymerase, thumb domain"/>
    <property type="match status" value="1"/>
</dbReference>
<dbReference type="InterPro" id="IPR050243">
    <property type="entry name" value="PHP_phosphatase"/>
</dbReference>
<dbReference type="InterPro" id="IPR010996">
    <property type="entry name" value="HHH_MUS81"/>
</dbReference>
<dbReference type="SUPFAM" id="SSF81301">
    <property type="entry name" value="Nucleotidyltransferase"/>
    <property type="match status" value="1"/>
</dbReference>
<dbReference type="InterPro" id="IPR003583">
    <property type="entry name" value="Hlx-hairpin-Hlx_DNA-bd_motif"/>
</dbReference>
<dbReference type="SMART" id="SM00278">
    <property type="entry name" value="HhH1"/>
    <property type="match status" value="3"/>
</dbReference>
<dbReference type="PIRSF" id="PIRSF005047">
    <property type="entry name" value="UCP005047_YshC"/>
    <property type="match status" value="1"/>
</dbReference>
<sequence>MNKKIIIRTLEKIALYMELQAENPFKVSAFRKAAAALEADERSLSEIDDITAIKGIGKGTASVIIELMEKGESSVLKELEGIVPKGLIPLMKLPGLGGKKLAKLYQELNIVDAETLKNACEAGKVRELAGFAAKTEEKILKELENFGTRAERLPIWQLEPVVLEINELLASLPEVELFSVAGSFRRVAETSKDIDFIVATKEYEVVREAIFKRLAILETVAAGDTKVSVVLDREEPVSVDFRLVKREEYATALHHFTGSKDHNVRMRQLAKSLGKKISEYGVEQEDGTIETFETEEAFFAHFNLPFIPPTVRESGKELDRLDELQDLITLDNIVADLHMHTTWSDGAHSVSEMGHALMEKGYSYAVITDHSQYLKVANGLTPERLELQKLDIYAFNKANPDFRLYRGTEMDILPDGTLDFEDDMLKDLDFVIASIHSSFTQSQDKIMARLKTAIENPYVHMIAHPTGRIVGQRGGYDPDVPLLIEWAAENGKILELNASPYRLDLSIEYLQLAMEKNVPIAINTDAHAIDQLRYMDMGVKYAQKAWLKKELIVNTWSREKFEAFIKKNKEK</sequence>
<dbReference type="GO" id="GO:0004527">
    <property type="term" value="F:exonuclease activity"/>
    <property type="evidence" value="ECO:0007669"/>
    <property type="project" value="UniProtKB-KW"/>
</dbReference>
<dbReference type="Pfam" id="PF14520">
    <property type="entry name" value="HHH_5"/>
    <property type="match status" value="1"/>
</dbReference>
<feature type="domain" description="Polymerase/histidinol phosphatase N-terminal" evidence="10">
    <location>
        <begin position="335"/>
        <end position="414"/>
    </location>
</feature>
<keyword evidence="13" id="KW-1185">Reference proteome</keyword>
<keyword evidence="6" id="KW-0235">DNA replication</keyword>